<keyword evidence="2" id="KW-1185">Reference proteome</keyword>
<organism evidence="1 2">
    <name type="scientific">Saccharomyces pastorianus</name>
    <name type="common">Lager yeast</name>
    <name type="synonym">Saccharomyces cerevisiae x Saccharomyces eubayanus</name>
    <dbReference type="NCBI Taxonomy" id="27292"/>
    <lineage>
        <taxon>Eukaryota</taxon>
        <taxon>Fungi</taxon>
        <taxon>Dikarya</taxon>
        <taxon>Ascomycota</taxon>
        <taxon>Saccharomycotina</taxon>
        <taxon>Saccharomycetes</taxon>
        <taxon>Saccharomycetales</taxon>
        <taxon>Saccharomycetaceae</taxon>
        <taxon>Saccharomyces</taxon>
    </lineage>
</organism>
<dbReference type="Proteomes" id="UP000501346">
    <property type="component" value="Chromosome SeXIII-ScXIII"/>
</dbReference>
<dbReference type="EMBL" id="CP049010">
    <property type="protein sequence ID" value="QID87026.1"/>
    <property type="molecule type" value="Genomic_DNA"/>
</dbReference>
<dbReference type="OrthoDB" id="2527403at2759"/>
<evidence type="ECO:0000313" key="1">
    <source>
        <dbReference type="EMBL" id="QID87026.1"/>
    </source>
</evidence>
<proteinExistence type="predicted"/>
<dbReference type="InterPro" id="IPR018803">
    <property type="entry name" value="Ish1/Msc1-like"/>
</dbReference>
<accession>A0A6C1ECG2</accession>
<sequence>MKQFRLVNAVSASCMIIGLVMANSDSMFSKWTQDDLVDYLHDNKKGLEKYATESIEDLKKEASQVWDKHAQPKPWWQVWSSDSSVGSNSNSGWFGNSGSSVSDWIFDTWSTDSLRTFLKKNGVDVDDAKASKDSLVKTAKASKDSLVKTAKENFAKISKSLKSSGYYPSSSYFDSWSTEDLQSWLSDNGIDYDKAVQNKNELVQKVKENIYKTSEKAEQQRLGVLESLDLAHQQILDTTGQIKDTVFDKWSSDQLYNWLENHKVKLDKNMSKKHDYLVRMAKENTDNLKDDIYWYLDYMKRESSPFLAKTPEYVGSVWDSSKNYLSNLYSKFRGKTDNLVNDTFLVDIDSWSKDKLKMFLDARGIKHSMLSTENQLREQVKQSRNEKLKIIPTDYQKYFDNSNWSLNDIKSWFADKKDDFQDSQAYSTIMQDFDKVSKNTNDAKDQISQTWSNTFQSWSQEDLLQYLKSFGVPVKQTSTKDDLINLAKQNTQWLFGTVQEPVYKRYFHNVKNWSKSLLRIN</sequence>
<dbReference type="Pfam" id="PF10281">
    <property type="entry name" value="Ish1"/>
    <property type="match status" value="4"/>
</dbReference>
<reference evidence="1 2" key="1">
    <citation type="journal article" date="2019" name="BMC Genomics">
        <title>Chromosome level assembly and comparative genome analysis confirm lager-brewing yeasts originated from a single hybridization.</title>
        <authorList>
            <person name="Salazar A.N."/>
            <person name="Gorter de Vries A.R."/>
            <person name="van den Broek M."/>
            <person name="Brouwers N."/>
            <person name="de la Torre Cortes P."/>
            <person name="Kuijpers N.G.A."/>
            <person name="Daran J.G."/>
            <person name="Abeel T."/>
        </authorList>
    </citation>
    <scope>NUCLEOTIDE SEQUENCE [LARGE SCALE GENOMIC DNA]</scope>
    <source>
        <strain evidence="1 2">CBS 1483</strain>
    </source>
</reference>
<evidence type="ECO:0000313" key="2">
    <source>
        <dbReference type="Proteomes" id="UP000501346"/>
    </source>
</evidence>
<dbReference type="AlphaFoldDB" id="A0A6C1ECG2"/>
<protein>
    <submittedName>
        <fullName evidence="1">Meiotic sister-chromatid recombination-protein</fullName>
    </submittedName>
</protein>
<name>A0A6C1ECG2_SACPS</name>
<gene>
    <name evidence="1" type="primary">MSC1_2</name>
    <name evidence="1" type="ORF">GRS66_009682</name>
</gene>